<dbReference type="PANTHER" id="PTHR12254:SF0">
    <property type="entry name" value="BARBU-RELATED"/>
    <property type="match status" value="1"/>
</dbReference>
<dbReference type="AlphaFoldDB" id="A0A7R8V5E5"/>
<evidence type="ECO:0000313" key="2">
    <source>
        <dbReference type="Proteomes" id="UP000594454"/>
    </source>
</evidence>
<dbReference type="InterPro" id="IPR029686">
    <property type="entry name" value="Malpha/m4/m2"/>
</dbReference>
<dbReference type="Pfam" id="PF15952">
    <property type="entry name" value="ESM4"/>
    <property type="match status" value="1"/>
</dbReference>
<keyword evidence="2" id="KW-1185">Reference proteome</keyword>
<dbReference type="PANTHER" id="PTHR12254">
    <property type="entry name" value="ENHANCER OF SPLIT MALPHA PROTEIN"/>
    <property type="match status" value="1"/>
</dbReference>
<evidence type="ECO:0008006" key="3">
    <source>
        <dbReference type="Google" id="ProtNLM"/>
    </source>
</evidence>
<evidence type="ECO:0000313" key="1">
    <source>
        <dbReference type="EMBL" id="CAD7093158.1"/>
    </source>
</evidence>
<dbReference type="EMBL" id="LR899014">
    <property type="protein sequence ID" value="CAD7093158.1"/>
    <property type="molecule type" value="Genomic_DNA"/>
</dbReference>
<reference evidence="1 2" key="1">
    <citation type="submission" date="2020-11" db="EMBL/GenBank/DDBJ databases">
        <authorList>
            <person name="Wallbank WR R."/>
            <person name="Pardo Diaz C."/>
            <person name="Kozak K."/>
            <person name="Martin S."/>
            <person name="Jiggins C."/>
            <person name="Moest M."/>
            <person name="Warren A I."/>
            <person name="Generalovic N T."/>
            <person name="Byers J.R.P. K."/>
            <person name="Montejo-Kovacevich G."/>
            <person name="Yen C E."/>
        </authorList>
    </citation>
    <scope>NUCLEOTIDE SEQUENCE [LARGE SCALE GENOMIC DNA]</scope>
</reference>
<dbReference type="OrthoDB" id="8190494at2759"/>
<sequence length="150" mass="17384">MCVDSSRVQFSLNSVNHSKKFATSYSIKKMLKAIFKKYKVKDASSCESLESLESLDNIRNSQVEDYSTEIEDNAANERLLENYEQLSDYESEDDDQDKFLIPVNCVQTPSGTFFWTTTQQPADKDLIQPLNCYTQYQIAEFQRCDRWAQA</sequence>
<dbReference type="OMA" id="EDYEFEQ"/>
<accession>A0A7R8V5E5</accession>
<dbReference type="GO" id="GO:0007219">
    <property type="term" value="P:Notch signaling pathway"/>
    <property type="evidence" value="ECO:0007669"/>
    <property type="project" value="InterPro"/>
</dbReference>
<organism evidence="1 2">
    <name type="scientific">Hermetia illucens</name>
    <name type="common">Black soldier fly</name>
    <dbReference type="NCBI Taxonomy" id="343691"/>
    <lineage>
        <taxon>Eukaryota</taxon>
        <taxon>Metazoa</taxon>
        <taxon>Ecdysozoa</taxon>
        <taxon>Arthropoda</taxon>
        <taxon>Hexapoda</taxon>
        <taxon>Insecta</taxon>
        <taxon>Pterygota</taxon>
        <taxon>Neoptera</taxon>
        <taxon>Endopterygota</taxon>
        <taxon>Diptera</taxon>
        <taxon>Brachycera</taxon>
        <taxon>Stratiomyomorpha</taxon>
        <taxon>Stratiomyidae</taxon>
        <taxon>Hermetiinae</taxon>
        <taxon>Hermetia</taxon>
    </lineage>
</organism>
<dbReference type="InParanoid" id="A0A7R8V5E5"/>
<proteinExistence type="predicted"/>
<dbReference type="Proteomes" id="UP000594454">
    <property type="component" value="Chromosome 6"/>
</dbReference>
<protein>
    <recommendedName>
        <fullName evidence="3">Enhancer of split malpha protein</fullName>
    </recommendedName>
</protein>
<name>A0A7R8V5E5_HERIL</name>
<dbReference type="GO" id="GO:0007423">
    <property type="term" value="P:sensory organ development"/>
    <property type="evidence" value="ECO:0007669"/>
    <property type="project" value="InterPro"/>
</dbReference>
<gene>
    <name evidence="1" type="ORF">HERILL_LOCUS15460</name>
</gene>